<reference evidence="3 4" key="1">
    <citation type="journal article" date="2014" name="Int. J. Syst. Evol. Microbiol.">
        <title>Complete genome sequence of Corynebacterium casei LMG S-19264T (=DSM 44701T), isolated from a smear-ripened cheese.</title>
        <authorList>
            <consortium name="US DOE Joint Genome Institute (JGI-PGF)"/>
            <person name="Walter F."/>
            <person name="Albersmeier A."/>
            <person name="Kalinowski J."/>
            <person name="Ruckert C."/>
        </authorList>
    </citation>
    <scope>NUCLEOTIDE SEQUENCE [LARGE SCALE GENOMIC DNA]</scope>
    <source>
        <strain evidence="3 4">KCTC 19473</strain>
    </source>
</reference>
<dbReference type="AlphaFoldDB" id="A0A919CH86"/>
<sequence length="202" mass="21279">MTTVEEALGRPDQSVDARRARRVAVHTFRPRRSWPAVITGIVVLALAVVSAAEVIAALAGNPLRLIPVGSAAGYAATTTWSAPSVQIASAVLALIGLMLIVLALAPGNGHWTALRTDDPALVVGLTRPALRRAVAAAAQDVSGVDGADVAVRGNRLRVHVRTGLRDSADLPARVTESVEHRLAELAPLRNMRINTDVRYTEG</sequence>
<feature type="transmembrane region" description="Helical" evidence="1">
    <location>
        <begin position="80"/>
        <end position="105"/>
    </location>
</feature>
<evidence type="ECO:0000259" key="2">
    <source>
        <dbReference type="Pfam" id="PF19803"/>
    </source>
</evidence>
<evidence type="ECO:0000313" key="3">
    <source>
        <dbReference type="EMBL" id="GHD20997.1"/>
    </source>
</evidence>
<comment type="caution">
    <text evidence="3">The sequence shown here is derived from an EMBL/GenBank/DDBJ whole genome shotgun (WGS) entry which is preliminary data.</text>
</comment>
<organism evidence="3 4">
    <name type="scientific">Nocardiopsis kunsanensis</name>
    <dbReference type="NCBI Taxonomy" id="141693"/>
    <lineage>
        <taxon>Bacteria</taxon>
        <taxon>Bacillati</taxon>
        <taxon>Actinomycetota</taxon>
        <taxon>Actinomycetes</taxon>
        <taxon>Streptosporangiales</taxon>
        <taxon>Nocardiopsidaceae</taxon>
        <taxon>Nocardiopsis</taxon>
    </lineage>
</organism>
<evidence type="ECO:0000313" key="4">
    <source>
        <dbReference type="Proteomes" id="UP000654947"/>
    </source>
</evidence>
<evidence type="ECO:0000256" key="1">
    <source>
        <dbReference type="SAM" id="Phobius"/>
    </source>
</evidence>
<dbReference type="EMBL" id="BMXL01000005">
    <property type="protein sequence ID" value="GHD20997.1"/>
    <property type="molecule type" value="Genomic_DNA"/>
</dbReference>
<dbReference type="Proteomes" id="UP000654947">
    <property type="component" value="Unassembled WGS sequence"/>
</dbReference>
<feature type="domain" description="DUF6286" evidence="2">
    <location>
        <begin position="94"/>
        <end position="198"/>
    </location>
</feature>
<keyword evidence="4" id="KW-1185">Reference proteome</keyword>
<gene>
    <name evidence="3" type="ORF">GCM10007147_13920</name>
</gene>
<keyword evidence="1" id="KW-0812">Transmembrane</keyword>
<keyword evidence="1" id="KW-1133">Transmembrane helix</keyword>
<dbReference type="Pfam" id="PF19803">
    <property type="entry name" value="DUF6286"/>
    <property type="match status" value="1"/>
</dbReference>
<proteinExistence type="predicted"/>
<accession>A0A919CH86</accession>
<protein>
    <recommendedName>
        <fullName evidence="2">DUF6286 domain-containing protein</fullName>
    </recommendedName>
</protein>
<keyword evidence="1" id="KW-0472">Membrane</keyword>
<feature type="transmembrane region" description="Helical" evidence="1">
    <location>
        <begin position="36"/>
        <end position="60"/>
    </location>
</feature>
<dbReference type="InterPro" id="IPR046253">
    <property type="entry name" value="DUF6286"/>
</dbReference>
<dbReference type="RefSeq" id="WP_017577582.1">
    <property type="nucleotide sequence ID" value="NZ_BMXL01000005.1"/>
</dbReference>
<name>A0A919CH86_9ACTN</name>